<sequence>DPRWTSATFNSSPSPGSSGDQLGVLERFLVSHQTEIKRVLTDTFGPLTQRLEAMERRMDQLLAQLHSKVGQLGRDLSFG</sequence>
<comment type="caution">
    <text evidence="2">The sequence shown here is derived from an EMBL/GenBank/DDBJ whole genome shotgun (WGS) entry which is preliminary data.</text>
</comment>
<accession>A0ABD0R3G9</accession>
<feature type="region of interest" description="Disordered" evidence="1">
    <location>
        <begin position="1"/>
        <end position="21"/>
    </location>
</feature>
<reference evidence="2 3" key="1">
    <citation type="submission" date="2024-05" db="EMBL/GenBank/DDBJ databases">
        <title>Genome sequencing and assembly of Indian major carp, Cirrhinus mrigala (Hamilton, 1822).</title>
        <authorList>
            <person name="Mohindra V."/>
            <person name="Chowdhury L.M."/>
            <person name="Lal K."/>
            <person name="Jena J.K."/>
        </authorList>
    </citation>
    <scope>NUCLEOTIDE SEQUENCE [LARGE SCALE GENOMIC DNA]</scope>
    <source>
        <strain evidence="2">CM1030</strain>
        <tissue evidence="2">Blood</tissue>
    </source>
</reference>
<protein>
    <submittedName>
        <fullName evidence="2">Uncharacterized protein</fullName>
    </submittedName>
</protein>
<feature type="non-terminal residue" evidence="2">
    <location>
        <position position="79"/>
    </location>
</feature>
<feature type="non-terminal residue" evidence="2">
    <location>
        <position position="1"/>
    </location>
</feature>
<evidence type="ECO:0000313" key="3">
    <source>
        <dbReference type="Proteomes" id="UP001529510"/>
    </source>
</evidence>
<organism evidence="2 3">
    <name type="scientific">Cirrhinus mrigala</name>
    <name type="common">Mrigala</name>
    <dbReference type="NCBI Taxonomy" id="683832"/>
    <lineage>
        <taxon>Eukaryota</taxon>
        <taxon>Metazoa</taxon>
        <taxon>Chordata</taxon>
        <taxon>Craniata</taxon>
        <taxon>Vertebrata</taxon>
        <taxon>Euteleostomi</taxon>
        <taxon>Actinopterygii</taxon>
        <taxon>Neopterygii</taxon>
        <taxon>Teleostei</taxon>
        <taxon>Ostariophysi</taxon>
        <taxon>Cypriniformes</taxon>
        <taxon>Cyprinidae</taxon>
        <taxon>Labeoninae</taxon>
        <taxon>Labeonini</taxon>
        <taxon>Cirrhinus</taxon>
    </lineage>
</organism>
<dbReference type="AlphaFoldDB" id="A0ABD0R3G9"/>
<evidence type="ECO:0000313" key="2">
    <source>
        <dbReference type="EMBL" id="KAL0192507.1"/>
    </source>
</evidence>
<dbReference type="EMBL" id="JAMKFB020000005">
    <property type="protein sequence ID" value="KAL0192507.1"/>
    <property type="molecule type" value="Genomic_DNA"/>
</dbReference>
<gene>
    <name evidence="2" type="ORF">M9458_010803</name>
</gene>
<proteinExistence type="predicted"/>
<evidence type="ECO:0000256" key="1">
    <source>
        <dbReference type="SAM" id="MobiDB-lite"/>
    </source>
</evidence>
<keyword evidence="3" id="KW-1185">Reference proteome</keyword>
<feature type="compositionally biased region" description="Polar residues" evidence="1">
    <location>
        <begin position="1"/>
        <end position="20"/>
    </location>
</feature>
<name>A0ABD0R3G9_CIRMR</name>
<dbReference type="Proteomes" id="UP001529510">
    <property type="component" value="Unassembled WGS sequence"/>
</dbReference>